<dbReference type="Pfam" id="PF21890">
    <property type="entry name" value="Lin-28A-like_zf-CCHC_2"/>
    <property type="match status" value="1"/>
</dbReference>
<organism evidence="5 6">
    <name type="scientific">Sus scrofa</name>
    <name type="common">Pig</name>
    <dbReference type="NCBI Taxonomy" id="9823"/>
    <lineage>
        <taxon>Eukaryota</taxon>
        <taxon>Metazoa</taxon>
        <taxon>Chordata</taxon>
        <taxon>Craniata</taxon>
        <taxon>Vertebrata</taxon>
        <taxon>Euteleostomi</taxon>
        <taxon>Mammalia</taxon>
        <taxon>Eutheria</taxon>
        <taxon>Laurasiatheria</taxon>
        <taxon>Artiodactyla</taxon>
        <taxon>Suina</taxon>
        <taxon>Suidae</taxon>
        <taxon>Sus</taxon>
    </lineage>
</organism>
<dbReference type="GO" id="GO:0008270">
    <property type="term" value="F:zinc ion binding"/>
    <property type="evidence" value="ECO:0007669"/>
    <property type="project" value="UniProtKB-KW"/>
</dbReference>
<feature type="domain" description="CCHC-type" evidence="4">
    <location>
        <begin position="59"/>
        <end position="72"/>
    </location>
</feature>
<name>A0A8D0IV23_PIG</name>
<sequence>MEGFQSLKEGEAVEFTFKKSAKGLESIQITSPGGVFHIERERQPRGKDMQKCRSKGDVCYSCGGLDHYAKECTPSSPPKKCRFCQSINHMVASCPLKALQAPSLQGKPAYFWEEGEESHSPAMLQRPRIEPRWIGAILFGLGNFEEQASSSRVEKEGNRVGMG</sequence>
<accession>A0A8D0IV23</accession>
<evidence type="ECO:0000256" key="3">
    <source>
        <dbReference type="PROSITE-ProRule" id="PRU00047"/>
    </source>
</evidence>
<keyword evidence="3" id="KW-0863">Zinc-finger</keyword>
<evidence type="ECO:0000256" key="1">
    <source>
        <dbReference type="ARBA" id="ARBA00004496"/>
    </source>
</evidence>
<dbReference type="InterPro" id="IPR051373">
    <property type="entry name" value="Lin-28_RNA-binding"/>
</dbReference>
<dbReference type="Gene3D" id="2.40.50.140">
    <property type="entry name" value="Nucleic acid-binding proteins"/>
    <property type="match status" value="1"/>
</dbReference>
<evidence type="ECO:0000259" key="4">
    <source>
        <dbReference type="PROSITE" id="PS50158"/>
    </source>
</evidence>
<dbReference type="PROSITE" id="PS50158">
    <property type="entry name" value="ZF_CCHC"/>
    <property type="match status" value="1"/>
</dbReference>
<dbReference type="InterPro" id="IPR036875">
    <property type="entry name" value="Znf_CCHC_sf"/>
</dbReference>
<dbReference type="Proteomes" id="UP000694720">
    <property type="component" value="Unplaced"/>
</dbReference>
<dbReference type="InterPro" id="IPR012340">
    <property type="entry name" value="NA-bd_OB-fold"/>
</dbReference>
<reference evidence="5" key="1">
    <citation type="submission" date="2025-08" db="UniProtKB">
        <authorList>
            <consortium name="Ensembl"/>
        </authorList>
    </citation>
    <scope>IDENTIFICATION</scope>
</reference>
<dbReference type="Pfam" id="PF00098">
    <property type="entry name" value="zf-CCHC"/>
    <property type="match status" value="1"/>
</dbReference>
<dbReference type="InterPro" id="IPR001878">
    <property type="entry name" value="Znf_CCHC"/>
</dbReference>
<keyword evidence="3" id="KW-0862">Zinc</keyword>
<dbReference type="GO" id="GO:0003676">
    <property type="term" value="F:nucleic acid binding"/>
    <property type="evidence" value="ECO:0007669"/>
    <property type="project" value="InterPro"/>
</dbReference>
<keyword evidence="2" id="KW-0963">Cytoplasm</keyword>
<evidence type="ECO:0000313" key="6">
    <source>
        <dbReference type="Proteomes" id="UP000694720"/>
    </source>
</evidence>
<comment type="subcellular location">
    <subcellularLocation>
        <location evidence="1">Cytoplasm</location>
    </subcellularLocation>
</comment>
<evidence type="ECO:0000313" key="5">
    <source>
        <dbReference type="Ensembl" id="ENSSSCP00035001990.1"/>
    </source>
</evidence>
<dbReference type="PANTHER" id="PTHR46109">
    <property type="entry name" value="PROTEIN LIN-28"/>
    <property type="match status" value="1"/>
</dbReference>
<dbReference type="SMART" id="SM00343">
    <property type="entry name" value="ZnF_C2HC"/>
    <property type="match status" value="2"/>
</dbReference>
<dbReference type="PANTHER" id="PTHR46109:SF2">
    <property type="entry name" value="PROTEIN LIN-28 HOMOLOG A"/>
    <property type="match status" value="1"/>
</dbReference>
<evidence type="ECO:0000256" key="2">
    <source>
        <dbReference type="ARBA" id="ARBA00022490"/>
    </source>
</evidence>
<protein>
    <recommendedName>
        <fullName evidence="4">CCHC-type domain-containing protein</fullName>
    </recommendedName>
</protein>
<dbReference type="GO" id="GO:0005737">
    <property type="term" value="C:cytoplasm"/>
    <property type="evidence" value="ECO:0007669"/>
    <property type="project" value="UniProtKB-SubCell"/>
</dbReference>
<dbReference type="Gene3D" id="4.10.60.10">
    <property type="entry name" value="Zinc finger, CCHC-type"/>
    <property type="match status" value="1"/>
</dbReference>
<dbReference type="InterPro" id="IPR054081">
    <property type="entry name" value="Lin-28A-like_Znf-CCHC_2"/>
</dbReference>
<dbReference type="Ensembl" id="ENSSSCT00035005628.1">
    <property type="protein sequence ID" value="ENSSSCP00035001990.1"/>
    <property type="gene ID" value="ENSSSCG00035004483.1"/>
</dbReference>
<proteinExistence type="predicted"/>
<keyword evidence="3" id="KW-0479">Metal-binding</keyword>
<dbReference type="SUPFAM" id="SSF57756">
    <property type="entry name" value="Retrovirus zinc finger-like domains"/>
    <property type="match status" value="1"/>
</dbReference>
<dbReference type="AlphaFoldDB" id="A0A8D0IV23"/>